<dbReference type="Pfam" id="PF09548">
    <property type="entry name" value="Spore_III_AB"/>
    <property type="match status" value="1"/>
</dbReference>
<evidence type="ECO:0000313" key="2">
    <source>
        <dbReference type="Proteomes" id="UP000325292"/>
    </source>
</evidence>
<dbReference type="EMBL" id="CP019454">
    <property type="protein sequence ID" value="AUW93515.1"/>
    <property type="molecule type" value="Genomic_DNA"/>
</dbReference>
<organism evidence="1 2">
    <name type="scientific">Sulfobacillus thermotolerans</name>
    <dbReference type="NCBI Taxonomy" id="338644"/>
    <lineage>
        <taxon>Bacteria</taxon>
        <taxon>Bacillati</taxon>
        <taxon>Bacillota</taxon>
        <taxon>Clostridia</taxon>
        <taxon>Eubacteriales</taxon>
        <taxon>Clostridiales Family XVII. Incertae Sedis</taxon>
        <taxon>Sulfobacillus</taxon>
    </lineage>
</organism>
<proteinExistence type="predicted"/>
<dbReference type="Proteomes" id="UP000325292">
    <property type="component" value="Chromosome"/>
</dbReference>
<protein>
    <recommendedName>
        <fullName evidence="3">Stage III sporulation protein AB</fullName>
    </recommendedName>
</protein>
<keyword evidence="2" id="KW-1185">Reference proteome</keyword>
<accession>A0ABM6RQ53</accession>
<evidence type="ECO:0008006" key="3">
    <source>
        <dbReference type="Google" id="ProtNLM"/>
    </source>
</evidence>
<evidence type="ECO:0000313" key="1">
    <source>
        <dbReference type="EMBL" id="AUW93515.1"/>
    </source>
</evidence>
<gene>
    <name evidence="1" type="ORF">BXT84_05790</name>
</gene>
<reference evidence="1 2" key="1">
    <citation type="journal article" date="2019" name="Sci. Rep.">
        <title>Sulfobacillus thermotolerans: new insights into resistance and metabolic capacities of acidophilic chemolithotrophs.</title>
        <authorList>
            <person name="Panyushkina A.E."/>
            <person name="Babenko V.V."/>
            <person name="Nikitina A.S."/>
            <person name="Selezneva O.V."/>
            <person name="Tsaplina I.A."/>
            <person name="Letarova M.A."/>
            <person name="Kostryukova E.S."/>
            <person name="Letarov A.V."/>
        </authorList>
    </citation>
    <scope>NUCLEOTIDE SEQUENCE [LARGE SCALE GENOMIC DNA]</scope>
    <source>
        <strain evidence="1 2">Kr1</strain>
    </source>
</reference>
<name>A0ABM6RQ53_9FIRM</name>
<sequence length="171" mass="19010">MAIGLMKLFGAVLTVLSAWYLGHLMAKPYRLRITALEQGIGILGQLRPEIGWHHRILATAFERASRPFPAWQSMAHSLAERIGEHDTDFASAFRQALQCVPGLWEQDLVVWNELGHVLGQSAAEFQLNHLQAAEMELTRLLHEARSQGLKTARLTETLVSLAGLALVIVLI</sequence>
<dbReference type="InterPro" id="IPR014198">
    <property type="entry name" value="Spore_III_AB"/>
</dbReference>